<dbReference type="PANTHER" id="PTHR15680:SF9">
    <property type="entry name" value="LARGE RIBOSOMAL SUBUNIT PROTEIN BL19M"/>
    <property type="match status" value="1"/>
</dbReference>
<dbReference type="AlphaFoldDB" id="A0A0A2VR07"/>
<dbReference type="InterPro" id="IPR038657">
    <property type="entry name" value="Ribosomal_bL19_sf"/>
</dbReference>
<dbReference type="STRING" id="1245745.A0A0A2VR07"/>
<dbReference type="eggNOG" id="KOG1698">
    <property type="taxonomic scope" value="Eukaryota"/>
</dbReference>
<dbReference type="SUPFAM" id="SSF50104">
    <property type="entry name" value="Translation proteins SH3-like domain"/>
    <property type="match status" value="1"/>
</dbReference>
<evidence type="ECO:0000313" key="5">
    <source>
        <dbReference type="Proteomes" id="UP000030106"/>
    </source>
</evidence>
<dbReference type="Proteomes" id="UP000030106">
    <property type="component" value="Unassembled WGS sequence"/>
</dbReference>
<comment type="caution">
    <text evidence="4">The sequence shown here is derived from an EMBL/GenBank/DDBJ whole genome shotgun (WGS) entry which is preliminary data.</text>
</comment>
<evidence type="ECO:0000313" key="4">
    <source>
        <dbReference type="EMBL" id="KGQ10336.1"/>
    </source>
</evidence>
<sequence length="222" mass="25318">MNFATVGRPLGCLKTALRQMRQQREWQRSLATAAVPKTPNSTKFILTDRQRSREERLARFQIYPELPTVRTNFKDPMPALRQAQITKLDPTGARTRLFAKDQADAAKPGDVLMVSTKAGEPFSGYLIEIRRRGADTAILLRGQLMKTSVESWFKVYSPTVTAINIIWRRPKRARRARLTYMRKPEHDKGSVDHLVAAWRKERSTLRAKSGSGGVRQQKAKSK</sequence>
<dbReference type="InterPro" id="IPR008991">
    <property type="entry name" value="Translation_prot_SH3-like_sf"/>
</dbReference>
<dbReference type="GO" id="GO:0005762">
    <property type="term" value="C:mitochondrial large ribosomal subunit"/>
    <property type="evidence" value="ECO:0007669"/>
    <property type="project" value="TreeGrafter"/>
</dbReference>
<dbReference type="GO" id="GO:0003735">
    <property type="term" value="F:structural constituent of ribosome"/>
    <property type="evidence" value="ECO:0007669"/>
    <property type="project" value="InterPro"/>
</dbReference>
<dbReference type="EMBL" id="ANFO01000328">
    <property type="protein sequence ID" value="KGQ10336.1"/>
    <property type="molecule type" value="Genomic_DNA"/>
</dbReference>
<proteinExistence type="inferred from homology"/>
<dbReference type="Pfam" id="PF01245">
    <property type="entry name" value="Ribosomal_L19"/>
    <property type="match status" value="1"/>
</dbReference>
<reference evidence="4 5" key="1">
    <citation type="submission" date="2012-10" db="EMBL/GenBank/DDBJ databases">
        <title>Genome sequencing and analysis of entomopathogenic fungi Beauveria bassiana D1-5.</title>
        <authorList>
            <person name="Li Q."/>
            <person name="Wang L."/>
            <person name="Zhang Z."/>
            <person name="Wang Q."/>
            <person name="Ren J."/>
            <person name="Wang M."/>
            <person name="Xu W."/>
            <person name="Wang J."/>
            <person name="Lu Y."/>
            <person name="Du Q."/>
            <person name="Sun Z."/>
        </authorList>
    </citation>
    <scope>NUCLEOTIDE SEQUENCE [LARGE SCALE GENOMIC DNA]</scope>
    <source>
        <strain evidence="4 5">D1-5</strain>
    </source>
</reference>
<dbReference type="GO" id="GO:0006412">
    <property type="term" value="P:translation"/>
    <property type="evidence" value="ECO:0007669"/>
    <property type="project" value="InterPro"/>
</dbReference>
<protein>
    <submittedName>
        <fullName evidence="4">60S ribosomal protein subunit img1</fullName>
    </submittedName>
</protein>
<keyword evidence="2 4" id="KW-0689">Ribosomal protein</keyword>
<dbReference type="InterPro" id="IPR001857">
    <property type="entry name" value="Ribosomal_bL19"/>
</dbReference>
<dbReference type="PANTHER" id="PTHR15680">
    <property type="entry name" value="RIBOSOMAL PROTEIN L19"/>
    <property type="match status" value="1"/>
</dbReference>
<dbReference type="OrthoDB" id="432645at2759"/>
<evidence type="ECO:0000256" key="3">
    <source>
        <dbReference type="ARBA" id="ARBA00023274"/>
    </source>
</evidence>
<keyword evidence="3" id="KW-0687">Ribonucleoprotein</keyword>
<name>A0A0A2VR07_BEABA</name>
<evidence type="ECO:0000256" key="2">
    <source>
        <dbReference type="ARBA" id="ARBA00022980"/>
    </source>
</evidence>
<organism evidence="4 5">
    <name type="scientific">Beauveria bassiana D1-5</name>
    <dbReference type="NCBI Taxonomy" id="1245745"/>
    <lineage>
        <taxon>Eukaryota</taxon>
        <taxon>Fungi</taxon>
        <taxon>Dikarya</taxon>
        <taxon>Ascomycota</taxon>
        <taxon>Pezizomycotina</taxon>
        <taxon>Sordariomycetes</taxon>
        <taxon>Hypocreomycetidae</taxon>
        <taxon>Hypocreales</taxon>
        <taxon>Cordycipitaceae</taxon>
        <taxon>Beauveria</taxon>
    </lineage>
</organism>
<accession>A0A0A2VR07</accession>
<comment type="similarity">
    <text evidence="1">Belongs to the bacterial ribosomal protein bL19 family.</text>
</comment>
<evidence type="ECO:0000256" key="1">
    <source>
        <dbReference type="ARBA" id="ARBA00005781"/>
    </source>
</evidence>
<dbReference type="Gene3D" id="2.30.30.790">
    <property type="match status" value="1"/>
</dbReference>
<dbReference type="HOGENOM" id="CLU_076387_0_1_1"/>
<gene>
    <name evidence="4" type="ORF">BBAD15_g4314</name>
</gene>